<feature type="compositionally biased region" description="Polar residues" evidence="1">
    <location>
        <begin position="1"/>
        <end position="30"/>
    </location>
</feature>
<dbReference type="Proteomes" id="UP001472677">
    <property type="component" value="Unassembled WGS sequence"/>
</dbReference>
<comment type="caution">
    <text evidence="2">The sequence shown here is derived from an EMBL/GenBank/DDBJ whole genome shotgun (WGS) entry which is preliminary data.</text>
</comment>
<protein>
    <submittedName>
        <fullName evidence="2">Uncharacterized protein</fullName>
    </submittedName>
</protein>
<gene>
    <name evidence="2" type="ORF">V6N12_070272</name>
</gene>
<sequence>METSLSKTTDALLSKQEPLSSHANSSTGRSQHTKEESRGSGRSLSFSHPTKLEFPRYAGDDPTEWFTRIDQFFEFHGTMDSGKNTSSFISS</sequence>
<evidence type="ECO:0000313" key="3">
    <source>
        <dbReference type="Proteomes" id="UP001472677"/>
    </source>
</evidence>
<evidence type="ECO:0000313" key="2">
    <source>
        <dbReference type="EMBL" id="KAK8579979.1"/>
    </source>
</evidence>
<accession>A0ABR2FGB0</accession>
<dbReference type="EMBL" id="JBBPBM010000006">
    <property type="protein sequence ID" value="KAK8579979.1"/>
    <property type="molecule type" value="Genomic_DNA"/>
</dbReference>
<organism evidence="2 3">
    <name type="scientific">Hibiscus sabdariffa</name>
    <name type="common">roselle</name>
    <dbReference type="NCBI Taxonomy" id="183260"/>
    <lineage>
        <taxon>Eukaryota</taxon>
        <taxon>Viridiplantae</taxon>
        <taxon>Streptophyta</taxon>
        <taxon>Embryophyta</taxon>
        <taxon>Tracheophyta</taxon>
        <taxon>Spermatophyta</taxon>
        <taxon>Magnoliopsida</taxon>
        <taxon>eudicotyledons</taxon>
        <taxon>Gunneridae</taxon>
        <taxon>Pentapetalae</taxon>
        <taxon>rosids</taxon>
        <taxon>malvids</taxon>
        <taxon>Malvales</taxon>
        <taxon>Malvaceae</taxon>
        <taxon>Malvoideae</taxon>
        <taxon>Hibiscus</taxon>
    </lineage>
</organism>
<name>A0ABR2FGB0_9ROSI</name>
<feature type="region of interest" description="Disordered" evidence="1">
    <location>
        <begin position="1"/>
        <end position="62"/>
    </location>
</feature>
<evidence type="ECO:0000256" key="1">
    <source>
        <dbReference type="SAM" id="MobiDB-lite"/>
    </source>
</evidence>
<proteinExistence type="predicted"/>
<reference evidence="2 3" key="1">
    <citation type="journal article" date="2024" name="G3 (Bethesda)">
        <title>Genome assembly of Hibiscus sabdariffa L. provides insights into metabolisms of medicinal natural products.</title>
        <authorList>
            <person name="Kim T."/>
        </authorList>
    </citation>
    <scope>NUCLEOTIDE SEQUENCE [LARGE SCALE GENOMIC DNA]</scope>
    <source>
        <strain evidence="2">TK-2024</strain>
        <tissue evidence="2">Old leaves</tissue>
    </source>
</reference>
<keyword evidence="3" id="KW-1185">Reference proteome</keyword>